<dbReference type="OrthoDB" id="7451095at2"/>
<dbReference type="RefSeq" id="WP_092047397.1">
    <property type="nucleotide sequence ID" value="NZ_FOTK01000090.1"/>
</dbReference>
<protein>
    <submittedName>
        <fullName evidence="1">Putative lumazine-binding</fullName>
    </submittedName>
</protein>
<proteinExistence type="predicted"/>
<sequence>MSKNLKTVSTDDYDAVVATVQAYVDGLKSGRVTDLSKAFHGDAVMYGFTNGALMGGPITNLYDFVEKNGKATEVRTRIDILAITPTTAVVRVDMEKDVIGLDYTDFHSLLKQDGTWRIIAKVYHAYED</sequence>
<keyword evidence="2" id="KW-1185">Reference proteome</keyword>
<dbReference type="InterPro" id="IPR039437">
    <property type="entry name" value="FrzH/put_lumazine-bd"/>
</dbReference>
<evidence type="ECO:0000313" key="2">
    <source>
        <dbReference type="Proteomes" id="UP000199048"/>
    </source>
</evidence>
<accession>A0A1I4V8X4</accession>
<dbReference type="Pfam" id="PF12893">
    <property type="entry name" value="Lumazine_bd_2"/>
    <property type="match status" value="1"/>
</dbReference>
<dbReference type="AlphaFoldDB" id="A0A1I4V8X4"/>
<dbReference type="Proteomes" id="UP000199048">
    <property type="component" value="Unassembled WGS sequence"/>
</dbReference>
<reference evidence="2" key="1">
    <citation type="submission" date="2016-10" db="EMBL/GenBank/DDBJ databases">
        <authorList>
            <person name="Varghese N."/>
            <person name="Submissions S."/>
        </authorList>
    </citation>
    <scope>NUCLEOTIDE SEQUENCE [LARGE SCALE GENOMIC DNA]</scope>
    <source>
        <strain evidence="2">BL36</strain>
    </source>
</reference>
<organism evidence="1 2">
    <name type="scientific">Methylobacterium pseudosasicola</name>
    <dbReference type="NCBI Taxonomy" id="582667"/>
    <lineage>
        <taxon>Bacteria</taxon>
        <taxon>Pseudomonadati</taxon>
        <taxon>Pseudomonadota</taxon>
        <taxon>Alphaproteobacteria</taxon>
        <taxon>Hyphomicrobiales</taxon>
        <taxon>Methylobacteriaceae</taxon>
        <taxon>Methylobacterium</taxon>
    </lineage>
</organism>
<dbReference type="STRING" id="582667.SAMN05192568_10906"/>
<dbReference type="Gene3D" id="3.10.450.50">
    <property type="match status" value="1"/>
</dbReference>
<gene>
    <name evidence="1" type="ORF">SAMN05192568_10906</name>
</gene>
<dbReference type="InterPro" id="IPR032710">
    <property type="entry name" value="NTF2-like_dom_sf"/>
</dbReference>
<name>A0A1I4V8X4_9HYPH</name>
<dbReference type="EMBL" id="FOTK01000090">
    <property type="protein sequence ID" value="SFM97624.1"/>
    <property type="molecule type" value="Genomic_DNA"/>
</dbReference>
<dbReference type="SUPFAM" id="SSF54427">
    <property type="entry name" value="NTF2-like"/>
    <property type="match status" value="1"/>
</dbReference>
<evidence type="ECO:0000313" key="1">
    <source>
        <dbReference type="EMBL" id="SFM97624.1"/>
    </source>
</evidence>